<reference evidence="1 2" key="1">
    <citation type="journal article" date="2015" name="Genome Biol. Evol.">
        <title>Phylogenomic analyses indicate that early fungi evolved digesting cell walls of algal ancestors of land plants.</title>
        <authorList>
            <person name="Chang Y."/>
            <person name="Wang S."/>
            <person name="Sekimoto S."/>
            <person name="Aerts A.L."/>
            <person name="Choi C."/>
            <person name="Clum A."/>
            <person name="LaButti K.M."/>
            <person name="Lindquist E.A."/>
            <person name="Yee Ngan C."/>
            <person name="Ohm R.A."/>
            <person name="Salamov A.A."/>
            <person name="Grigoriev I.V."/>
            <person name="Spatafora J.W."/>
            <person name="Berbee M.L."/>
        </authorList>
    </citation>
    <scope>NUCLEOTIDE SEQUENCE [LARGE SCALE GENOMIC DNA]</scope>
    <source>
        <strain evidence="1 2">JEL478</strain>
    </source>
</reference>
<organism evidence="1 2">
    <name type="scientific">Gonapodya prolifera (strain JEL478)</name>
    <name type="common">Monoblepharis prolifera</name>
    <dbReference type="NCBI Taxonomy" id="1344416"/>
    <lineage>
        <taxon>Eukaryota</taxon>
        <taxon>Fungi</taxon>
        <taxon>Fungi incertae sedis</taxon>
        <taxon>Chytridiomycota</taxon>
        <taxon>Chytridiomycota incertae sedis</taxon>
        <taxon>Monoblepharidomycetes</taxon>
        <taxon>Monoblepharidales</taxon>
        <taxon>Gonapodyaceae</taxon>
        <taxon>Gonapodya</taxon>
    </lineage>
</organism>
<evidence type="ECO:0000313" key="2">
    <source>
        <dbReference type="Proteomes" id="UP000070544"/>
    </source>
</evidence>
<sequence>MDNVEIALQVAARKPSTLSLWNHSVDLWLRYSLQLPIASEAHLINHFPTPTRRAFVEISPLFQSVFGGI</sequence>
<dbReference type="Proteomes" id="UP000070544">
    <property type="component" value="Unassembled WGS sequence"/>
</dbReference>
<name>A0A139AUB3_GONPJ</name>
<evidence type="ECO:0000313" key="1">
    <source>
        <dbReference type="EMBL" id="KXS20294.1"/>
    </source>
</evidence>
<proteinExistence type="predicted"/>
<dbReference type="AlphaFoldDB" id="A0A139AUB3"/>
<accession>A0A139AUB3</accession>
<keyword evidence="2" id="KW-1185">Reference proteome</keyword>
<protein>
    <submittedName>
        <fullName evidence="1">Uncharacterized protein</fullName>
    </submittedName>
</protein>
<dbReference type="EMBL" id="KQ965736">
    <property type="protein sequence ID" value="KXS20294.1"/>
    <property type="molecule type" value="Genomic_DNA"/>
</dbReference>
<gene>
    <name evidence="1" type="ORF">M427DRAFT_52523</name>
</gene>